<evidence type="ECO:0000313" key="2">
    <source>
        <dbReference type="Proteomes" id="UP000887540"/>
    </source>
</evidence>
<dbReference type="SUPFAM" id="SSF51197">
    <property type="entry name" value="Clavaminate synthase-like"/>
    <property type="match status" value="1"/>
</dbReference>
<organism evidence="2 3">
    <name type="scientific">Acrobeloides nanus</name>
    <dbReference type="NCBI Taxonomy" id="290746"/>
    <lineage>
        <taxon>Eukaryota</taxon>
        <taxon>Metazoa</taxon>
        <taxon>Ecdysozoa</taxon>
        <taxon>Nematoda</taxon>
        <taxon>Chromadorea</taxon>
        <taxon>Rhabditida</taxon>
        <taxon>Tylenchina</taxon>
        <taxon>Cephalobomorpha</taxon>
        <taxon>Cephaloboidea</taxon>
        <taxon>Cephalobidae</taxon>
        <taxon>Acrobeloides</taxon>
    </lineage>
</organism>
<dbReference type="PANTHER" id="PTHR21052">
    <property type="entry name" value="SPERMATOGENESIS ASSOCIATED 11-RELATED"/>
    <property type="match status" value="1"/>
</dbReference>
<accession>A0A914BZY7</accession>
<evidence type="ECO:0000256" key="1">
    <source>
        <dbReference type="ARBA" id="ARBA00001954"/>
    </source>
</evidence>
<dbReference type="GO" id="GO:0006631">
    <property type="term" value="P:fatty acid metabolic process"/>
    <property type="evidence" value="ECO:0007669"/>
    <property type="project" value="TreeGrafter"/>
</dbReference>
<keyword evidence="2" id="KW-1185">Reference proteome</keyword>
<protein>
    <submittedName>
        <fullName evidence="3">Alpha-ketoglutarate-dependent dioxygenase AlkB-like domain-containing protein</fullName>
    </submittedName>
</protein>
<evidence type="ECO:0000313" key="3">
    <source>
        <dbReference type="WBParaSite" id="ACRNAN_Path_14.g43.t1"/>
    </source>
</evidence>
<proteinExistence type="predicted"/>
<dbReference type="PANTHER" id="PTHR21052:SF0">
    <property type="entry name" value="ALPHA-KETOGLUTARATE-DEPENDENT DIOXYGENASE ALKB HOMOLOG 7, MITOCHONDRIAL"/>
    <property type="match status" value="1"/>
</dbReference>
<dbReference type="InterPro" id="IPR032870">
    <property type="entry name" value="ALKBH7-like"/>
</dbReference>
<sequence>MVRVTLLKKATDLIFFHRTDKWPVSFFESMKQSIAVIPEFITEDEEKCLLQEIEPHMKRLRYEESHWDDAIHTYREREQKKWNPANEKVLERIATTSFPEDALHLSYIHILDLHKNGYIKPHIDSVRYCGDVISGISLLSDCVMRLVHKDEKHLIVDLHLIRRSLYKMTGIARYDFTHEVLRHNDSYFNDVYVPRERRISLIRRDLPKKEAKLNVEWKPLGEAVPDIKHEHK</sequence>
<dbReference type="Proteomes" id="UP000887540">
    <property type="component" value="Unplaced"/>
</dbReference>
<dbReference type="InterPro" id="IPR037151">
    <property type="entry name" value="AlkB-like_sf"/>
</dbReference>
<dbReference type="Gene3D" id="2.60.120.590">
    <property type="entry name" value="Alpha-ketoglutarate-dependent dioxygenase AlkB-like"/>
    <property type="match status" value="1"/>
</dbReference>
<dbReference type="WBParaSite" id="ACRNAN_Path_14.g43.t1">
    <property type="protein sequence ID" value="ACRNAN_Path_14.g43.t1"/>
    <property type="gene ID" value="ACRNAN_Path_14.g43"/>
</dbReference>
<name>A0A914BZY7_9BILA</name>
<reference evidence="3" key="1">
    <citation type="submission" date="2022-11" db="UniProtKB">
        <authorList>
            <consortium name="WormBaseParasite"/>
        </authorList>
    </citation>
    <scope>IDENTIFICATION</scope>
</reference>
<dbReference type="GO" id="GO:0006974">
    <property type="term" value="P:DNA damage response"/>
    <property type="evidence" value="ECO:0007669"/>
    <property type="project" value="InterPro"/>
</dbReference>
<comment type="cofactor">
    <cofactor evidence="1">
        <name>Fe(2+)</name>
        <dbReference type="ChEBI" id="CHEBI:29033"/>
    </cofactor>
</comment>
<dbReference type="AlphaFoldDB" id="A0A914BZY7"/>
<dbReference type="GO" id="GO:0005759">
    <property type="term" value="C:mitochondrial matrix"/>
    <property type="evidence" value="ECO:0007669"/>
    <property type="project" value="TreeGrafter"/>
</dbReference>